<gene>
    <name evidence="2" type="ORF">ACFOGP_24955</name>
</gene>
<evidence type="ECO:0000313" key="2">
    <source>
        <dbReference type="EMBL" id="MFC3145995.1"/>
    </source>
</evidence>
<dbReference type="Gene3D" id="3.40.250.10">
    <property type="entry name" value="Rhodanese-like domain"/>
    <property type="match status" value="1"/>
</dbReference>
<dbReference type="EMBL" id="JBHRTB010000010">
    <property type="protein sequence ID" value="MFC3145995.1"/>
    <property type="molecule type" value="Genomic_DNA"/>
</dbReference>
<evidence type="ECO:0000313" key="3">
    <source>
        <dbReference type="Proteomes" id="UP001595632"/>
    </source>
</evidence>
<evidence type="ECO:0000259" key="1">
    <source>
        <dbReference type="PROSITE" id="PS50206"/>
    </source>
</evidence>
<proteinExistence type="predicted"/>
<dbReference type="SUPFAM" id="SSF52821">
    <property type="entry name" value="Rhodanese/Cell cycle control phosphatase"/>
    <property type="match status" value="1"/>
</dbReference>
<organism evidence="2 3">
    <name type="scientific">Psychromarinibacter halotolerans</name>
    <dbReference type="NCBI Taxonomy" id="1775175"/>
    <lineage>
        <taxon>Bacteria</taxon>
        <taxon>Pseudomonadati</taxon>
        <taxon>Pseudomonadota</taxon>
        <taxon>Alphaproteobacteria</taxon>
        <taxon>Rhodobacterales</taxon>
        <taxon>Paracoccaceae</taxon>
        <taxon>Psychromarinibacter</taxon>
    </lineage>
</organism>
<dbReference type="Pfam" id="PF00581">
    <property type="entry name" value="Rhodanese"/>
    <property type="match status" value="1"/>
</dbReference>
<accession>A0ABV7GWS6</accession>
<dbReference type="CDD" id="cd01447">
    <property type="entry name" value="Polysulfide_ST"/>
    <property type="match status" value="1"/>
</dbReference>
<dbReference type="SMART" id="SM00450">
    <property type="entry name" value="RHOD"/>
    <property type="match status" value="1"/>
</dbReference>
<dbReference type="InterPro" id="IPR001763">
    <property type="entry name" value="Rhodanese-like_dom"/>
</dbReference>
<name>A0ABV7GWS6_9RHOB</name>
<feature type="domain" description="Rhodanese" evidence="1">
    <location>
        <begin position="30"/>
        <end position="127"/>
    </location>
</feature>
<dbReference type="PANTHER" id="PTHR44086">
    <property type="entry name" value="THIOSULFATE SULFURTRANSFERASE RDL2, MITOCHONDRIAL-RELATED"/>
    <property type="match status" value="1"/>
</dbReference>
<comment type="caution">
    <text evidence="2">The sequence shown here is derived from an EMBL/GenBank/DDBJ whole genome shotgun (WGS) entry which is preliminary data.</text>
</comment>
<keyword evidence="3" id="KW-1185">Reference proteome</keyword>
<dbReference type="PANTHER" id="PTHR44086:SF13">
    <property type="entry name" value="THIOSULFATE SULFURTRANSFERASE PSPE"/>
    <property type="match status" value="1"/>
</dbReference>
<reference evidence="3" key="1">
    <citation type="journal article" date="2019" name="Int. J. Syst. Evol. Microbiol.">
        <title>The Global Catalogue of Microorganisms (GCM) 10K type strain sequencing project: providing services to taxonomists for standard genome sequencing and annotation.</title>
        <authorList>
            <consortium name="The Broad Institute Genomics Platform"/>
            <consortium name="The Broad Institute Genome Sequencing Center for Infectious Disease"/>
            <person name="Wu L."/>
            <person name="Ma J."/>
        </authorList>
    </citation>
    <scope>NUCLEOTIDE SEQUENCE [LARGE SCALE GENOMIC DNA]</scope>
    <source>
        <strain evidence="3">KCTC 52366</strain>
    </source>
</reference>
<sequence>MPIRPVKDLVAEAKARITTLSPAEAQARADAGTALLVDIRDIRELAREGRVPGAFHAPRGMLEFWIDPSSPYHKPELAGDRTLILFCASAWRSALSADALQSYGMTNVAEIAGGFSAWCDAGLPVDRDDAV</sequence>
<protein>
    <submittedName>
        <fullName evidence="2">Rhodanese-like domain-containing protein</fullName>
    </submittedName>
</protein>
<dbReference type="InterPro" id="IPR036873">
    <property type="entry name" value="Rhodanese-like_dom_sf"/>
</dbReference>
<dbReference type="RefSeq" id="WP_275634995.1">
    <property type="nucleotide sequence ID" value="NZ_JARGYD010000015.1"/>
</dbReference>
<dbReference type="Proteomes" id="UP001595632">
    <property type="component" value="Unassembled WGS sequence"/>
</dbReference>
<dbReference type="PROSITE" id="PS50206">
    <property type="entry name" value="RHODANESE_3"/>
    <property type="match status" value="1"/>
</dbReference>